<keyword evidence="7" id="KW-0007">Acetylation</keyword>
<keyword evidence="10" id="KW-0539">Nucleus</keyword>
<evidence type="ECO:0000256" key="4">
    <source>
        <dbReference type="ARBA" id="ARBA00022553"/>
    </source>
</evidence>
<dbReference type="Pfam" id="PF13414">
    <property type="entry name" value="TPR_11"/>
    <property type="match status" value="2"/>
</dbReference>
<feature type="region of interest" description="Disordered" evidence="12">
    <location>
        <begin position="195"/>
        <end position="250"/>
    </location>
</feature>
<evidence type="ECO:0000256" key="9">
    <source>
        <dbReference type="ARBA" id="ARBA00023186"/>
    </source>
</evidence>
<evidence type="ECO:0000256" key="11">
    <source>
        <dbReference type="PROSITE-ProRule" id="PRU00339"/>
    </source>
</evidence>
<dbReference type="OrthoDB" id="2423701at2759"/>
<dbReference type="PROSITE" id="PS50293">
    <property type="entry name" value="TPR_REGION"/>
    <property type="match status" value="1"/>
</dbReference>
<dbReference type="InterPro" id="IPR041243">
    <property type="entry name" value="STI1/HOP_DP"/>
</dbReference>
<dbReference type="STRING" id="337451.A0A3S3QMF6"/>
<dbReference type="FunFam" id="1.25.40.10:FF:000010">
    <property type="entry name" value="Stress-induced phosphoprotein 1"/>
    <property type="match status" value="1"/>
</dbReference>
<evidence type="ECO:0000256" key="10">
    <source>
        <dbReference type="ARBA" id="ARBA00023242"/>
    </source>
</evidence>
<keyword evidence="8" id="KW-0346">Stress response</keyword>
<feature type="repeat" description="TPR" evidence="11">
    <location>
        <begin position="242"/>
        <end position="275"/>
    </location>
</feature>
<dbReference type="PANTHER" id="PTHR22904">
    <property type="entry name" value="TPR REPEAT CONTAINING PROTEIN"/>
    <property type="match status" value="1"/>
</dbReference>
<feature type="compositionally biased region" description="Basic and acidic residues" evidence="12">
    <location>
        <begin position="233"/>
        <end position="250"/>
    </location>
</feature>
<evidence type="ECO:0000256" key="7">
    <source>
        <dbReference type="ARBA" id="ARBA00022990"/>
    </source>
</evidence>
<evidence type="ECO:0000256" key="8">
    <source>
        <dbReference type="ARBA" id="ARBA00023016"/>
    </source>
</evidence>
<comment type="subcellular location">
    <subcellularLocation>
        <location evidence="2">Cytoplasm</location>
    </subcellularLocation>
    <subcellularLocation>
        <location evidence="1">Nucleus</location>
    </subcellularLocation>
</comment>
<protein>
    <submittedName>
        <fullName evidence="14">Hsp70-Hsp90 organizing protein 3</fullName>
    </submittedName>
</protein>
<keyword evidence="4" id="KW-0597">Phosphoprotein</keyword>
<feature type="repeat" description="TPR" evidence="11">
    <location>
        <begin position="70"/>
        <end position="103"/>
    </location>
</feature>
<feature type="compositionally biased region" description="Basic and acidic residues" evidence="12">
    <location>
        <begin position="207"/>
        <end position="220"/>
    </location>
</feature>
<feature type="repeat" description="TPR" evidence="11">
    <location>
        <begin position="398"/>
        <end position="431"/>
    </location>
</feature>
<organism evidence="14 15">
    <name type="scientific">Cinnamomum micranthum f. kanehirae</name>
    <dbReference type="NCBI Taxonomy" id="337451"/>
    <lineage>
        <taxon>Eukaryota</taxon>
        <taxon>Viridiplantae</taxon>
        <taxon>Streptophyta</taxon>
        <taxon>Embryophyta</taxon>
        <taxon>Tracheophyta</taxon>
        <taxon>Spermatophyta</taxon>
        <taxon>Magnoliopsida</taxon>
        <taxon>Magnoliidae</taxon>
        <taxon>Laurales</taxon>
        <taxon>Lauraceae</taxon>
        <taxon>Cinnamomum</taxon>
    </lineage>
</organism>
<evidence type="ECO:0000259" key="13">
    <source>
        <dbReference type="SMART" id="SM00727"/>
    </source>
</evidence>
<keyword evidence="9" id="KW-0143">Chaperone</keyword>
<dbReference type="PANTHER" id="PTHR22904:SF533">
    <property type="entry name" value="HSP70-HSP90 ORGANIZING PROTEIN 3"/>
    <property type="match status" value="1"/>
</dbReference>
<dbReference type="SMART" id="SM00727">
    <property type="entry name" value="STI1"/>
    <property type="match status" value="2"/>
</dbReference>
<reference evidence="14 15" key="1">
    <citation type="journal article" date="2019" name="Nat. Plants">
        <title>Stout camphor tree genome fills gaps in understanding of flowering plant genome evolution.</title>
        <authorList>
            <person name="Chaw S.M."/>
            <person name="Liu Y.C."/>
            <person name="Wu Y.W."/>
            <person name="Wang H.Y."/>
            <person name="Lin C.I."/>
            <person name="Wu C.S."/>
            <person name="Ke H.M."/>
            <person name="Chang L.Y."/>
            <person name="Hsu C.Y."/>
            <person name="Yang H.T."/>
            <person name="Sudianto E."/>
            <person name="Hsu M.H."/>
            <person name="Wu K.P."/>
            <person name="Wang L.N."/>
            <person name="Leebens-Mack J.H."/>
            <person name="Tsai I.J."/>
        </authorList>
    </citation>
    <scope>NUCLEOTIDE SEQUENCE [LARGE SCALE GENOMIC DNA]</scope>
    <source>
        <strain evidence="15">cv. Chaw 1501</strain>
        <tissue evidence="14">Young leaves</tissue>
    </source>
</reference>
<gene>
    <name evidence="14" type="ORF">CKAN_01645800</name>
</gene>
<feature type="repeat" description="TPR" evidence="11">
    <location>
        <begin position="466"/>
        <end position="499"/>
    </location>
</feature>
<dbReference type="GO" id="GO:0005737">
    <property type="term" value="C:cytoplasm"/>
    <property type="evidence" value="ECO:0007669"/>
    <property type="project" value="UniProtKB-SubCell"/>
</dbReference>
<dbReference type="Pfam" id="PF13432">
    <property type="entry name" value="TPR_16"/>
    <property type="match status" value="1"/>
</dbReference>
<accession>A0A3S3QMF6</accession>
<comment type="caution">
    <text evidence="14">The sequence shown here is derived from an EMBL/GenBank/DDBJ whole genome shotgun (WGS) entry which is preliminary data.</text>
</comment>
<keyword evidence="15" id="KW-1185">Reference proteome</keyword>
<sequence>MAEEAKARGNAAFSSGQFDAAVRFFSQAIHLSPSNHLLYSNRSAAYASLHRYSDALADAQKTVELNPDWPKGYSRLGAAHVGLGRLADAIAAFRKGLELDPSNAALKSALADAQAAAARSRGPSPLSPFADMFRGPEVWAKLTADPMTRGYLQQPDFLQMMQDVQRNPSSLNLYLKDPRMMQVIGVLLNMKMRTGAGTPDEAAEPVPRPEPEVNKEKESEPEPEAMDVPDEEKEARERKAEAQREKEAGNAAYKKKDFEGAIGHYTKAMELDDDDISFLTNRAAVYMEMGKYEDCIKDCDKAVERGRELRSDFKMIARALTRKGTALVKLAKCSKDYEPAIETFQKALTEHRNPETLKKRNDAEKAKKDLEQQEYFDPQIADERARESIDDIFRGSRGLIYKPVSNECFKQQKYPEAVKHYTEALRRNPQDPRVYSNRAACYTKLGALPEGLKDAEKCIELDATFSKGYTRKGAIQFLMKEYDKALETYQEGLKHDPNNQESLDGVRRCIEQINKANRGEISPDELKERQAKAMQDPEIQNILSDPVMSQVLMEIQENPRAAQDHLKNPQVMHKIQKLVSAGIVQMR</sequence>
<dbReference type="GO" id="GO:0005634">
    <property type="term" value="C:nucleus"/>
    <property type="evidence" value="ECO:0007669"/>
    <property type="project" value="UniProtKB-SubCell"/>
</dbReference>
<dbReference type="EMBL" id="QPKB01000006">
    <property type="protein sequence ID" value="RWR87513.1"/>
    <property type="molecule type" value="Genomic_DNA"/>
</dbReference>
<dbReference type="Pfam" id="PF17830">
    <property type="entry name" value="STI1-HOP_DP"/>
    <property type="match status" value="2"/>
</dbReference>
<feature type="domain" description="STI1" evidence="13">
    <location>
        <begin position="536"/>
        <end position="575"/>
    </location>
</feature>
<dbReference type="FunFam" id="1.25.40.10:FF:000020">
    <property type="entry name" value="Stress-induced phosphoprotein 1"/>
    <property type="match status" value="1"/>
</dbReference>
<dbReference type="SUPFAM" id="SSF48452">
    <property type="entry name" value="TPR-like"/>
    <property type="match status" value="3"/>
</dbReference>
<dbReference type="Proteomes" id="UP000283530">
    <property type="component" value="Unassembled WGS sequence"/>
</dbReference>
<dbReference type="Gene3D" id="1.25.40.10">
    <property type="entry name" value="Tetratricopeptide repeat domain"/>
    <property type="match status" value="3"/>
</dbReference>
<evidence type="ECO:0000313" key="15">
    <source>
        <dbReference type="Proteomes" id="UP000283530"/>
    </source>
</evidence>
<evidence type="ECO:0000256" key="2">
    <source>
        <dbReference type="ARBA" id="ARBA00004496"/>
    </source>
</evidence>
<evidence type="ECO:0000256" key="12">
    <source>
        <dbReference type="SAM" id="MobiDB-lite"/>
    </source>
</evidence>
<keyword evidence="5" id="KW-0677">Repeat</keyword>
<dbReference type="SMART" id="SM00028">
    <property type="entry name" value="TPR"/>
    <property type="match status" value="9"/>
</dbReference>
<dbReference type="PROSITE" id="PS50005">
    <property type="entry name" value="TPR"/>
    <property type="match status" value="6"/>
</dbReference>
<keyword evidence="6 11" id="KW-0802">TPR repeat</keyword>
<evidence type="ECO:0000256" key="3">
    <source>
        <dbReference type="ARBA" id="ARBA00022490"/>
    </source>
</evidence>
<evidence type="ECO:0000256" key="5">
    <source>
        <dbReference type="ARBA" id="ARBA00022737"/>
    </source>
</evidence>
<feature type="compositionally biased region" description="Acidic residues" evidence="12">
    <location>
        <begin position="221"/>
        <end position="232"/>
    </location>
</feature>
<proteinExistence type="predicted"/>
<dbReference type="FunFam" id="1.10.260.100:FF:000004">
    <property type="entry name" value="Putative stress-induced-phosphoprotein 1"/>
    <property type="match status" value="1"/>
</dbReference>
<feature type="repeat" description="TPR" evidence="11">
    <location>
        <begin position="36"/>
        <end position="69"/>
    </location>
</feature>
<dbReference type="InterPro" id="IPR019734">
    <property type="entry name" value="TPR_rpt"/>
</dbReference>
<dbReference type="FunFam" id="1.10.260.100:FF:000002">
    <property type="entry name" value="Stress-induced-phosphoprotein 1 (Hsp70/Hsp90-organizing)"/>
    <property type="match status" value="1"/>
</dbReference>
<dbReference type="InterPro" id="IPR006636">
    <property type="entry name" value="STI1_HS-bd"/>
</dbReference>
<dbReference type="Gene3D" id="1.10.260.100">
    <property type="match status" value="2"/>
</dbReference>
<dbReference type="Pfam" id="PF00515">
    <property type="entry name" value="TPR_1"/>
    <property type="match status" value="2"/>
</dbReference>
<keyword evidence="3" id="KW-0963">Cytoplasm</keyword>
<feature type="repeat" description="TPR" evidence="11">
    <location>
        <begin position="2"/>
        <end position="35"/>
    </location>
</feature>
<name>A0A3S3QMF6_9MAGN</name>
<evidence type="ECO:0000256" key="6">
    <source>
        <dbReference type="ARBA" id="ARBA00022803"/>
    </source>
</evidence>
<dbReference type="InterPro" id="IPR011990">
    <property type="entry name" value="TPR-like_helical_dom_sf"/>
</dbReference>
<dbReference type="AlphaFoldDB" id="A0A3S3QMF6"/>
<dbReference type="GO" id="GO:0051879">
    <property type="term" value="F:Hsp90 protein binding"/>
    <property type="evidence" value="ECO:0007669"/>
    <property type="project" value="TreeGrafter"/>
</dbReference>
<evidence type="ECO:0000313" key="14">
    <source>
        <dbReference type="EMBL" id="RWR87513.1"/>
    </source>
</evidence>
<feature type="domain" description="STI1" evidence="13">
    <location>
        <begin position="145"/>
        <end position="184"/>
    </location>
</feature>
<evidence type="ECO:0000256" key="1">
    <source>
        <dbReference type="ARBA" id="ARBA00004123"/>
    </source>
</evidence>
<dbReference type="FunFam" id="1.25.40.10:FF:000102">
    <property type="entry name" value="hsp70-Hsp90 organizing protein 3-like"/>
    <property type="match status" value="1"/>
</dbReference>